<evidence type="ECO:0000313" key="1">
    <source>
        <dbReference type="EMBL" id="SDZ95088.1"/>
    </source>
</evidence>
<comment type="caution">
    <text evidence="1">The sequence shown here is derived from an EMBL/GenBank/DDBJ whole genome shotgun (WGS) entry which is preliminary data.</text>
</comment>
<dbReference type="EMBL" id="FNQH01000001">
    <property type="protein sequence ID" value="SDZ95088.1"/>
    <property type="molecule type" value="Genomic_DNA"/>
</dbReference>
<dbReference type="AlphaFoldDB" id="A0AB37ZXC8"/>
<reference evidence="1 2" key="1">
    <citation type="submission" date="2016-10" db="EMBL/GenBank/DDBJ databases">
        <authorList>
            <person name="Varghese N."/>
            <person name="Submissions S."/>
        </authorList>
    </citation>
    <scope>NUCLEOTIDE SEQUENCE [LARGE SCALE GENOMIC DNA]</scope>
    <source>
        <strain evidence="1 2">DSM 14526</strain>
    </source>
</reference>
<dbReference type="RefSeq" id="WP_086986766.1">
    <property type="nucleotide sequence ID" value="NZ_FJNA01000002.1"/>
</dbReference>
<gene>
    <name evidence="1" type="ORF">SAMN04488525_101704</name>
</gene>
<accession>A0AB37ZXC8</accession>
<dbReference type="Proteomes" id="UP000199042">
    <property type="component" value="Unassembled WGS sequence"/>
</dbReference>
<proteinExistence type="predicted"/>
<sequence>MLKLSVVNHGEVDFEKEFAAAAGIIAYLNENTEELFGWILENEPDAVLPDFSEASTLDQVERILKDYDYSWWTVQIEEEEATMLNENQSLEQIIELKETIDRSRRGLPVIAIYENKAEILKTLEATGDEDVNWAEYVADAYSDFEDDEKIIEVNLGNGLPEKFHAHEFKAIDEYTDQK</sequence>
<name>A0AB37ZXC8_9LACT</name>
<keyword evidence="2" id="KW-1185">Reference proteome</keyword>
<protein>
    <submittedName>
        <fullName evidence="1">Uncharacterized protein</fullName>
    </submittedName>
</protein>
<organism evidence="1 2">
    <name type="scientific">Trichococcus collinsii</name>
    <dbReference type="NCBI Taxonomy" id="157076"/>
    <lineage>
        <taxon>Bacteria</taxon>
        <taxon>Bacillati</taxon>
        <taxon>Bacillota</taxon>
        <taxon>Bacilli</taxon>
        <taxon>Lactobacillales</taxon>
        <taxon>Carnobacteriaceae</taxon>
        <taxon>Trichococcus</taxon>
    </lineage>
</organism>
<evidence type="ECO:0000313" key="2">
    <source>
        <dbReference type="Proteomes" id="UP000199042"/>
    </source>
</evidence>